<accession>A0A2G2YHL3</accession>
<comment type="caution">
    <text evidence="2">The sequence shown here is derived from an EMBL/GenBank/DDBJ whole genome shotgun (WGS) entry which is preliminary data.</text>
</comment>
<dbReference type="Gramene" id="PHT69071">
    <property type="protein sequence ID" value="PHT69071"/>
    <property type="gene ID" value="T459_28558"/>
</dbReference>
<reference evidence="2 3" key="2">
    <citation type="journal article" date="2017" name="Genome Biol.">
        <title>New reference genome sequences of hot pepper reveal the massive evolution of plant disease-resistance genes by retroduplication.</title>
        <authorList>
            <person name="Kim S."/>
            <person name="Park J."/>
            <person name="Yeom S.I."/>
            <person name="Kim Y.M."/>
            <person name="Seo E."/>
            <person name="Kim K.T."/>
            <person name="Kim M.S."/>
            <person name="Lee J.M."/>
            <person name="Cheong K."/>
            <person name="Shin H.S."/>
            <person name="Kim S.B."/>
            <person name="Han K."/>
            <person name="Lee J."/>
            <person name="Park M."/>
            <person name="Lee H.A."/>
            <person name="Lee H.Y."/>
            <person name="Lee Y."/>
            <person name="Oh S."/>
            <person name="Lee J.H."/>
            <person name="Choi E."/>
            <person name="Choi E."/>
            <person name="Lee S.E."/>
            <person name="Jeon J."/>
            <person name="Kim H."/>
            <person name="Choi G."/>
            <person name="Song H."/>
            <person name="Lee J."/>
            <person name="Lee S.C."/>
            <person name="Kwon J.K."/>
            <person name="Lee H.Y."/>
            <person name="Koo N."/>
            <person name="Hong Y."/>
            <person name="Kim R.W."/>
            <person name="Kang W.H."/>
            <person name="Huh J.H."/>
            <person name="Kang B.C."/>
            <person name="Yang T.J."/>
            <person name="Lee Y.H."/>
            <person name="Bennetzen J.L."/>
            <person name="Choi D."/>
        </authorList>
    </citation>
    <scope>NUCLEOTIDE SEQUENCE [LARGE SCALE GENOMIC DNA]</scope>
    <source>
        <strain evidence="3">cv. CM334</strain>
    </source>
</reference>
<gene>
    <name evidence="2" type="ORF">T459_28558</name>
</gene>
<dbReference type="Gene3D" id="3.30.890.10">
    <property type="entry name" value="Methyl-cpg-binding Protein 2, Chain A"/>
    <property type="match status" value="1"/>
</dbReference>
<evidence type="ECO:0008006" key="4">
    <source>
        <dbReference type="Google" id="ProtNLM"/>
    </source>
</evidence>
<proteinExistence type="predicted"/>
<evidence type="ECO:0000256" key="1">
    <source>
        <dbReference type="SAM" id="MobiDB-lite"/>
    </source>
</evidence>
<protein>
    <recommendedName>
        <fullName evidence="4">Methyl-CpG-binding domain-containing protein 5-like</fullName>
    </recommendedName>
</protein>
<dbReference type="STRING" id="4072.A0A2G2YHL3"/>
<dbReference type="AlphaFoldDB" id="A0A2G2YHL3"/>
<reference evidence="2 3" key="1">
    <citation type="journal article" date="2014" name="Nat. Genet.">
        <title>Genome sequence of the hot pepper provides insights into the evolution of pungency in Capsicum species.</title>
        <authorList>
            <person name="Kim S."/>
            <person name="Park M."/>
            <person name="Yeom S.I."/>
            <person name="Kim Y.M."/>
            <person name="Lee J.M."/>
            <person name="Lee H.A."/>
            <person name="Seo E."/>
            <person name="Choi J."/>
            <person name="Cheong K."/>
            <person name="Kim K.T."/>
            <person name="Jung K."/>
            <person name="Lee G.W."/>
            <person name="Oh S.K."/>
            <person name="Bae C."/>
            <person name="Kim S.B."/>
            <person name="Lee H.Y."/>
            <person name="Kim S.Y."/>
            <person name="Kim M.S."/>
            <person name="Kang B.C."/>
            <person name="Jo Y.D."/>
            <person name="Yang H.B."/>
            <person name="Jeong H.J."/>
            <person name="Kang W.H."/>
            <person name="Kwon J.K."/>
            <person name="Shin C."/>
            <person name="Lim J.Y."/>
            <person name="Park J.H."/>
            <person name="Huh J.H."/>
            <person name="Kim J.S."/>
            <person name="Kim B.D."/>
            <person name="Cohen O."/>
            <person name="Paran I."/>
            <person name="Suh M.C."/>
            <person name="Lee S.B."/>
            <person name="Kim Y.K."/>
            <person name="Shin Y."/>
            <person name="Noh S.J."/>
            <person name="Park J."/>
            <person name="Seo Y.S."/>
            <person name="Kwon S.Y."/>
            <person name="Kim H.A."/>
            <person name="Park J.M."/>
            <person name="Kim H.J."/>
            <person name="Choi S.B."/>
            <person name="Bosland P.W."/>
            <person name="Reeves G."/>
            <person name="Jo S.H."/>
            <person name="Lee B.W."/>
            <person name="Cho H.T."/>
            <person name="Choi H.S."/>
            <person name="Lee M.S."/>
            <person name="Yu Y."/>
            <person name="Do Choi Y."/>
            <person name="Park B.S."/>
            <person name="van Deynze A."/>
            <person name="Ashrafi H."/>
            <person name="Hill T."/>
            <person name="Kim W.T."/>
            <person name="Pai H.S."/>
            <person name="Ahn H.K."/>
            <person name="Yeam I."/>
            <person name="Giovannoni J.J."/>
            <person name="Rose J.K."/>
            <person name="Sorensen I."/>
            <person name="Lee S.J."/>
            <person name="Kim R.W."/>
            <person name="Choi I.Y."/>
            <person name="Choi B.S."/>
            <person name="Lim J.S."/>
            <person name="Lee Y.H."/>
            <person name="Choi D."/>
        </authorList>
    </citation>
    <scope>NUCLEOTIDE SEQUENCE [LARGE SCALE GENOMIC DNA]</scope>
    <source>
        <strain evidence="3">cv. CM334</strain>
    </source>
</reference>
<evidence type="ECO:0000313" key="3">
    <source>
        <dbReference type="Proteomes" id="UP000222542"/>
    </source>
</evidence>
<feature type="region of interest" description="Disordered" evidence="1">
    <location>
        <begin position="45"/>
        <end position="73"/>
    </location>
</feature>
<sequence>MEVQMTESVAETVTPVHKYYYDPVSGSKFQSKTEVLDFLVTGGKLRADTGGDATPSETCSSKKHKKSSSEKGKEKITYSYFDSVNPPESVCWVQTDSCADTWTPFIDGDVVPEGEREECVSK</sequence>
<name>A0A2G2YHL3_CAPAN</name>
<dbReference type="Proteomes" id="UP000222542">
    <property type="component" value="Unassembled WGS sequence"/>
</dbReference>
<keyword evidence="3" id="KW-1185">Reference proteome</keyword>
<organism evidence="2 3">
    <name type="scientific">Capsicum annuum</name>
    <name type="common">Capsicum pepper</name>
    <dbReference type="NCBI Taxonomy" id="4072"/>
    <lineage>
        <taxon>Eukaryota</taxon>
        <taxon>Viridiplantae</taxon>
        <taxon>Streptophyta</taxon>
        <taxon>Embryophyta</taxon>
        <taxon>Tracheophyta</taxon>
        <taxon>Spermatophyta</taxon>
        <taxon>Magnoliopsida</taxon>
        <taxon>eudicotyledons</taxon>
        <taxon>Gunneridae</taxon>
        <taxon>Pentapetalae</taxon>
        <taxon>asterids</taxon>
        <taxon>lamiids</taxon>
        <taxon>Solanales</taxon>
        <taxon>Solanaceae</taxon>
        <taxon>Solanoideae</taxon>
        <taxon>Capsiceae</taxon>
        <taxon>Capsicum</taxon>
    </lineage>
</organism>
<evidence type="ECO:0000313" key="2">
    <source>
        <dbReference type="EMBL" id="PHT69071.1"/>
    </source>
</evidence>
<dbReference type="EMBL" id="AYRZ02000011">
    <property type="protein sequence ID" value="PHT69071.1"/>
    <property type="molecule type" value="Genomic_DNA"/>
</dbReference>